<dbReference type="EC" id="3.4.24.55" evidence="4"/>
<dbReference type="GO" id="GO:0005737">
    <property type="term" value="C:cytoplasm"/>
    <property type="evidence" value="ECO:0007669"/>
    <property type="project" value="UniProtKB-ARBA"/>
</dbReference>
<keyword evidence="10" id="KW-0482">Metalloprotease</keyword>
<feature type="domain" description="Peptidase M16 N-terminal" evidence="16">
    <location>
        <begin position="84"/>
        <end position="218"/>
    </location>
</feature>
<dbReference type="AlphaFoldDB" id="A0A172YJC5"/>
<name>A0A172YJC5_9GAMM</name>
<dbReference type="Pfam" id="PF00675">
    <property type="entry name" value="Peptidase_M16"/>
    <property type="match status" value="1"/>
</dbReference>
<dbReference type="Pfam" id="PF22456">
    <property type="entry name" value="PqqF-like_C_4"/>
    <property type="match status" value="1"/>
</dbReference>
<comment type="similarity">
    <text evidence="3 14">Belongs to the peptidase M16 family.</text>
</comment>
<evidence type="ECO:0000313" key="20">
    <source>
        <dbReference type="EMBL" id="ANF59276.1"/>
    </source>
</evidence>
<reference evidence="20 21" key="1">
    <citation type="submission" date="2016-04" db="EMBL/GenBank/DDBJ databases">
        <title>Complete Genome Sequence of Halotalea alkalilenta IHB B 13600.</title>
        <authorList>
            <person name="Swarnkar M.K."/>
            <person name="Sharma A."/>
            <person name="Kaushal K."/>
            <person name="Soni R."/>
            <person name="Rana S."/>
            <person name="Singh A.K."/>
            <person name="Gulati A."/>
        </authorList>
    </citation>
    <scope>NUCLEOTIDE SEQUENCE [LARGE SCALE GENOMIC DNA]</scope>
    <source>
        <strain evidence="20 21">IHB B 13600</strain>
    </source>
</reference>
<feature type="compositionally biased region" description="Acidic residues" evidence="15">
    <location>
        <begin position="945"/>
        <end position="954"/>
    </location>
</feature>
<dbReference type="InterPro" id="IPR054734">
    <property type="entry name" value="PqqF-like_C_4"/>
</dbReference>
<protein>
    <recommendedName>
        <fullName evidence="5">Protease 3</fullName>
        <ecNumber evidence="4">3.4.24.55</ecNumber>
    </recommendedName>
    <alternativeName>
        <fullName evidence="13">Pitrilysin</fullName>
    </alternativeName>
    <alternativeName>
        <fullName evidence="12">Protease III</fullName>
    </alternativeName>
    <alternativeName>
        <fullName evidence="11">Protease pi</fullName>
    </alternativeName>
</protein>
<evidence type="ECO:0000256" key="4">
    <source>
        <dbReference type="ARBA" id="ARBA00012449"/>
    </source>
</evidence>
<dbReference type="PANTHER" id="PTHR43690:SF18">
    <property type="entry name" value="INSULIN-DEGRADING ENZYME-RELATED"/>
    <property type="match status" value="1"/>
</dbReference>
<keyword evidence="9" id="KW-0862">Zinc</keyword>
<dbReference type="RefSeq" id="WP_064124110.1">
    <property type="nucleotide sequence ID" value="NZ_CP015243.1"/>
</dbReference>
<dbReference type="Pfam" id="PF16187">
    <property type="entry name" value="Peptidase_M16_M"/>
    <property type="match status" value="1"/>
</dbReference>
<dbReference type="FunFam" id="3.30.830.10:FF:000012">
    <property type="entry name" value="Protease 3"/>
    <property type="match status" value="1"/>
</dbReference>
<comment type="function">
    <text evidence="2">Endopeptidase that degrades small peptides of less than 7 kDa, such as glucagon and insulin.</text>
</comment>
<evidence type="ECO:0000259" key="19">
    <source>
        <dbReference type="Pfam" id="PF22456"/>
    </source>
</evidence>
<evidence type="ECO:0000256" key="13">
    <source>
        <dbReference type="ARBA" id="ARBA00033450"/>
    </source>
</evidence>
<dbReference type="PANTHER" id="PTHR43690">
    <property type="entry name" value="NARDILYSIN"/>
    <property type="match status" value="1"/>
</dbReference>
<dbReference type="PROSITE" id="PS00143">
    <property type="entry name" value="INSULINASE"/>
    <property type="match status" value="1"/>
</dbReference>
<dbReference type="STRING" id="376489.A5892_18955"/>
<evidence type="ECO:0000256" key="5">
    <source>
        <dbReference type="ARBA" id="ARBA00017565"/>
    </source>
</evidence>
<dbReference type="InterPro" id="IPR011249">
    <property type="entry name" value="Metalloenz_LuxS/M16"/>
</dbReference>
<evidence type="ECO:0000256" key="2">
    <source>
        <dbReference type="ARBA" id="ARBA00002184"/>
    </source>
</evidence>
<dbReference type="FunFam" id="3.30.830.10:FF:000005">
    <property type="entry name" value="nardilysin isoform X1"/>
    <property type="match status" value="1"/>
</dbReference>
<evidence type="ECO:0000259" key="16">
    <source>
        <dbReference type="Pfam" id="PF00675"/>
    </source>
</evidence>
<comment type="cofactor">
    <cofactor evidence="1">
        <name>Zn(2+)</name>
        <dbReference type="ChEBI" id="CHEBI:29105"/>
    </cofactor>
</comment>
<evidence type="ECO:0000256" key="14">
    <source>
        <dbReference type="RuleBase" id="RU004447"/>
    </source>
</evidence>
<dbReference type="Proteomes" id="UP000077875">
    <property type="component" value="Chromosome"/>
</dbReference>
<dbReference type="InterPro" id="IPR001431">
    <property type="entry name" value="Pept_M16_Zn_BS"/>
</dbReference>
<gene>
    <name evidence="20" type="ORF">A5892_18955</name>
</gene>
<evidence type="ECO:0000256" key="7">
    <source>
        <dbReference type="ARBA" id="ARBA00022723"/>
    </source>
</evidence>
<sequence>MLRLSTDHPPRPKPRRMLATALLCIGLAQPFIGQAVAEQPSQPSPEALEDFALPAYSPDSLEVIKSPNDRADYRALRLDNGLEVLLVHDPRADRAGASMDVSVGSAFDPKDMPGLAHFLEHMLFLGTQRYPDAADYQDYLTRHGGSHNAFTAPRDTNFYFDIAPDAFEGALDRFSQFFISPQFNTEFVDRERHAVDSEYRARIRDDSRRINDATNQAMNPEHPFSGFSVGSIDTLVDGQTSLRDRLLAFYRAHYDANVMHLAVVGPQSLDELEALVRDRFEQIPDHGLKAPEIDAPMFTQGQLPAKLEVQTLADQRSLSFSFPVPDPQQFPRERPDAYLGDLLGHEGEGSLLAALRNRGWANALSAGVQGGDGKQAILGIDIELTPEGTQHQDEIQATLFAYLDMLRAQPPQQWRFDEQAALLAQQFRFAQNGSGADRAVGLTLGMSRLPLSEINVARYRMDRFDAGVIDDYLRALTPDNLLRVYAGPEVQGESRSPWFDAPYTLTKMSQWPAARPLEELALPGANPFIASDFSLLPVDDTSPRRLIDRPGLDLWYRGDHDFGTPSAEWRISLMSPEATRDARQQVLTELLADWLNDSLSEVLYPATLAGQSAGAYAHGRGITLSLSGWRDHQRGVLTQLVDQLREGEIDEANFARIRLDLEDELRNERQMPLYQRLGSSLAERLISPQWTTTQRLEALEQIDLDDLRTFRDAWLQSLHVQALTIGNLSEDDAIAVGDMLDQRLAPRRPLDAIPDLVPLAVRADMPVLRPATDRNDSGALRYLQGPDRSAESQARLAVIGQLIQAPFYTELRTRQQLGYVVSARYMSLLDAPGIAMLIQSPGQSSETLFERMDDFLDQFTPSIEALDDQALMPFKAAVRSSLLERDQSLSEMTNRQWRELSFGWTDFDRQQRLATAVDAVDAEQIKAAWQALRQAPPFDIAADPQEPDNDDAYTESDTLSALPR</sequence>
<keyword evidence="6" id="KW-0645">Protease</keyword>
<dbReference type="InterPro" id="IPR007863">
    <property type="entry name" value="Peptidase_M16_C"/>
</dbReference>
<feature type="compositionally biased region" description="Polar residues" evidence="15">
    <location>
        <begin position="955"/>
        <end position="964"/>
    </location>
</feature>
<keyword evidence="8" id="KW-0378">Hydrolase</keyword>
<evidence type="ECO:0000256" key="8">
    <source>
        <dbReference type="ARBA" id="ARBA00022801"/>
    </source>
</evidence>
<feature type="domain" description="Peptidase M16 C-terminal" evidence="17">
    <location>
        <begin position="243"/>
        <end position="421"/>
    </location>
</feature>
<dbReference type="SUPFAM" id="SSF63411">
    <property type="entry name" value="LuxS/MPP-like metallohydrolase"/>
    <property type="match status" value="4"/>
</dbReference>
<evidence type="ECO:0000256" key="12">
    <source>
        <dbReference type="ARBA" id="ARBA00031184"/>
    </source>
</evidence>
<dbReference type="InterPro" id="IPR032632">
    <property type="entry name" value="Peptidase_M16_M"/>
</dbReference>
<dbReference type="Gene3D" id="3.30.830.10">
    <property type="entry name" value="Metalloenzyme, LuxS/M16 peptidase-like"/>
    <property type="match status" value="4"/>
</dbReference>
<evidence type="ECO:0000256" key="10">
    <source>
        <dbReference type="ARBA" id="ARBA00023049"/>
    </source>
</evidence>
<dbReference type="EMBL" id="CP015243">
    <property type="protein sequence ID" value="ANF59276.1"/>
    <property type="molecule type" value="Genomic_DNA"/>
</dbReference>
<organism evidence="20 21">
    <name type="scientific">Halotalea alkalilenta</name>
    <dbReference type="NCBI Taxonomy" id="376489"/>
    <lineage>
        <taxon>Bacteria</taxon>
        <taxon>Pseudomonadati</taxon>
        <taxon>Pseudomonadota</taxon>
        <taxon>Gammaproteobacteria</taxon>
        <taxon>Oceanospirillales</taxon>
        <taxon>Halomonadaceae</taxon>
        <taxon>Halotalea</taxon>
    </lineage>
</organism>
<evidence type="ECO:0000259" key="18">
    <source>
        <dbReference type="Pfam" id="PF16187"/>
    </source>
</evidence>
<dbReference type="Pfam" id="PF05193">
    <property type="entry name" value="Peptidase_M16_C"/>
    <property type="match status" value="1"/>
</dbReference>
<evidence type="ECO:0000256" key="11">
    <source>
        <dbReference type="ARBA" id="ARBA00029597"/>
    </source>
</evidence>
<dbReference type="InterPro" id="IPR050626">
    <property type="entry name" value="Peptidase_M16"/>
</dbReference>
<dbReference type="GO" id="GO:0004222">
    <property type="term" value="F:metalloendopeptidase activity"/>
    <property type="evidence" value="ECO:0007669"/>
    <property type="project" value="UniProtKB-EC"/>
</dbReference>
<feature type="domain" description="Peptidase M16 middle/third" evidence="18">
    <location>
        <begin position="427"/>
        <end position="698"/>
    </location>
</feature>
<evidence type="ECO:0000256" key="15">
    <source>
        <dbReference type="SAM" id="MobiDB-lite"/>
    </source>
</evidence>
<keyword evidence="21" id="KW-1185">Reference proteome</keyword>
<keyword evidence="7" id="KW-0479">Metal-binding</keyword>
<evidence type="ECO:0000259" key="17">
    <source>
        <dbReference type="Pfam" id="PF05193"/>
    </source>
</evidence>
<evidence type="ECO:0000313" key="21">
    <source>
        <dbReference type="Proteomes" id="UP000077875"/>
    </source>
</evidence>
<feature type="region of interest" description="Disordered" evidence="15">
    <location>
        <begin position="936"/>
        <end position="964"/>
    </location>
</feature>
<evidence type="ECO:0000256" key="3">
    <source>
        <dbReference type="ARBA" id="ARBA00007261"/>
    </source>
</evidence>
<evidence type="ECO:0000256" key="6">
    <source>
        <dbReference type="ARBA" id="ARBA00022670"/>
    </source>
</evidence>
<proteinExistence type="inferred from homology"/>
<dbReference type="GO" id="GO:0046872">
    <property type="term" value="F:metal ion binding"/>
    <property type="evidence" value="ECO:0007669"/>
    <property type="project" value="UniProtKB-KW"/>
</dbReference>
<evidence type="ECO:0000256" key="1">
    <source>
        <dbReference type="ARBA" id="ARBA00001947"/>
    </source>
</evidence>
<dbReference type="GO" id="GO:0006508">
    <property type="term" value="P:proteolysis"/>
    <property type="evidence" value="ECO:0007669"/>
    <property type="project" value="UniProtKB-KW"/>
</dbReference>
<accession>A0A172YJC5</accession>
<feature type="domain" description="Coenzyme PQQ synthesis protein F-like C-terminal lobe" evidence="19">
    <location>
        <begin position="799"/>
        <end position="897"/>
    </location>
</feature>
<dbReference type="InterPro" id="IPR011765">
    <property type="entry name" value="Pept_M16_N"/>
</dbReference>
<dbReference type="KEGG" id="haa:A5892_18955"/>
<evidence type="ECO:0000256" key="9">
    <source>
        <dbReference type="ARBA" id="ARBA00022833"/>
    </source>
</evidence>